<dbReference type="SUPFAM" id="SSF56935">
    <property type="entry name" value="Porins"/>
    <property type="match status" value="1"/>
</dbReference>
<dbReference type="RefSeq" id="WP_234868413.1">
    <property type="nucleotide sequence ID" value="NZ_JAKEVY010000007.1"/>
</dbReference>
<reference evidence="1 2" key="1">
    <citation type="submission" date="2022-01" db="EMBL/GenBank/DDBJ databases">
        <title>Flavihumibacter sp. nov., isolated from sediment of a river.</title>
        <authorList>
            <person name="Liu H."/>
        </authorList>
    </citation>
    <scope>NUCLEOTIDE SEQUENCE [LARGE SCALE GENOMIC DNA]</scope>
    <source>
        <strain evidence="1 2">RY-1</strain>
    </source>
</reference>
<comment type="caution">
    <text evidence="1">The sequence shown here is derived from an EMBL/GenBank/DDBJ whole genome shotgun (WGS) entry which is preliminary data.</text>
</comment>
<proteinExistence type="predicted"/>
<dbReference type="Proteomes" id="UP001200145">
    <property type="component" value="Unassembled WGS sequence"/>
</dbReference>
<protein>
    <submittedName>
        <fullName evidence="1">TonB-dependent receptor</fullName>
    </submittedName>
</protein>
<name>A0ABS9BP28_9BACT</name>
<dbReference type="EMBL" id="JAKEVY010000007">
    <property type="protein sequence ID" value="MCF1716868.1"/>
    <property type="molecule type" value="Genomic_DNA"/>
</dbReference>
<organism evidence="1 2">
    <name type="scientific">Flavihumibacter fluminis</name>
    <dbReference type="NCBI Taxonomy" id="2909236"/>
    <lineage>
        <taxon>Bacteria</taxon>
        <taxon>Pseudomonadati</taxon>
        <taxon>Bacteroidota</taxon>
        <taxon>Chitinophagia</taxon>
        <taxon>Chitinophagales</taxon>
        <taxon>Chitinophagaceae</taxon>
        <taxon>Flavihumibacter</taxon>
    </lineage>
</organism>
<keyword evidence="2" id="KW-1185">Reference proteome</keyword>
<accession>A0ABS9BP28</accession>
<evidence type="ECO:0000313" key="2">
    <source>
        <dbReference type="Proteomes" id="UP001200145"/>
    </source>
</evidence>
<dbReference type="InterPro" id="IPR008969">
    <property type="entry name" value="CarboxyPept-like_regulatory"/>
</dbReference>
<gene>
    <name evidence="1" type="ORF">L0U88_19660</name>
</gene>
<evidence type="ECO:0000313" key="1">
    <source>
        <dbReference type="EMBL" id="MCF1716868.1"/>
    </source>
</evidence>
<keyword evidence="1" id="KW-0675">Receptor</keyword>
<dbReference type="SUPFAM" id="SSF49464">
    <property type="entry name" value="Carboxypeptidase regulatory domain-like"/>
    <property type="match status" value="1"/>
</dbReference>
<sequence>MSNWNISTNRLYTVWLYGLLFLVAYLPGATGIAQPLPVKIKGKLTNAKGEPVVNATIQAFQKEQLIGWSISKTSGQFELSLSATTAFQLHISHINFEKKLVSYSSPFPEDRDLGIIQLTEQKVVLDTVIVAKKDPVKISGDTIIYKAKPYLSQETRVVEDLLRKLPGIQVSEDGRISFQNTEIKKILIDGADLAGNGYQLISKNLAAETVENIELIRNFSENRLLAAFEKSGEAGINLTLNKAYAESISGNLTVGASTDERYHYKGTVQAFGKKLKLISLAESNTVGNYLQGSIQAGFNTHYKEGSLSSPFLTSYQQQLLQPELITPPSLPLPYTYNNRDQQAMLTLHAKGKSNNGFRLTGGYFRNDYQLRRQGEDQYRLADGSGWTIESQEALHPGEKLAGLETSYVLDQNRSARTEIRAKAMVSNNSTGYRSILTGALTDTTIADYTNRIRFFEARLNHTKALGANRLFQQEVFMSSSPVRDQMKLRTARFNSLLGLTDGVNELISSTRQNRITAGSRSELKIRKNTSVWSTGVTTELESIRPDGFHSLHFFSMKGFAGSSYQLKKKQRIGFSIQPGFLLPTLQTSSKSLYFTPSLTIDYYKEINSSAGLGMQYSFERKRPDPIYFWGDSLVNSINSIHLEATSFQPVSSHELLFNFYSINFSSQLSSNGRVLIGYSPADYSWSSLQQPEFSFLQPALLSNHWKTMASYSLGLPLLALQSRIEYGFSFIFRNMPALLNQERIQYKMGSLEQYVSLQSGWNFPIQAATRLSFTLLSNQLKAANRPEQTNHIRLWNFQSTISTRLKKPVNAALQYQFNELGQNSRLHTLSAKISYRINSRFELQSRLHNLLNAGTIENRSSYKNVFNSIQQIQLVPRYIYLECMIRL</sequence>